<evidence type="ECO:0000256" key="1">
    <source>
        <dbReference type="ARBA" id="ARBA00022679"/>
    </source>
</evidence>
<dbReference type="InterPro" id="IPR016181">
    <property type="entry name" value="Acyl_CoA_acyltransferase"/>
</dbReference>
<evidence type="ECO:0000256" key="3">
    <source>
        <dbReference type="RuleBase" id="RU363094"/>
    </source>
</evidence>
<dbReference type="InterPro" id="IPR050832">
    <property type="entry name" value="Bact_Acetyltransf"/>
</dbReference>
<comment type="function">
    <text evidence="3">Acetylates the N-terminal alanine of ribosomal protein bS18.</text>
</comment>
<sequence length="150" mass="17125">MEIVRLQKEHCEILAELEKLCFSHPWSQRAIEDEVHNSNAYFVTAVDGDKILGYGGMHCTHQECYVDNIAVFGHHRKKGVGTAIVLALVHEAQRRGAEYISLEVRPSNRPAVGLYTKLGFLEEGRRRNFYNDPTEDALILTRRFQKEGKA</sequence>
<protein>
    <recommendedName>
        <fullName evidence="3">[Ribosomal protein bS18]-alanine N-acetyltransferase</fullName>
        <ecNumber evidence="3">2.3.1.266</ecNumber>
    </recommendedName>
</protein>
<keyword evidence="2" id="KW-0012">Acyltransferase</keyword>
<dbReference type="EC" id="2.3.1.266" evidence="3"/>
<dbReference type="Gene3D" id="3.40.630.30">
    <property type="match status" value="1"/>
</dbReference>
<dbReference type="PANTHER" id="PTHR43877">
    <property type="entry name" value="AMINOALKYLPHOSPHONATE N-ACETYLTRANSFERASE-RELATED-RELATED"/>
    <property type="match status" value="1"/>
</dbReference>
<dbReference type="GO" id="GO:0005737">
    <property type="term" value="C:cytoplasm"/>
    <property type="evidence" value="ECO:0007669"/>
    <property type="project" value="UniProtKB-SubCell"/>
</dbReference>
<gene>
    <name evidence="5" type="primary">rimI</name>
    <name evidence="5" type="ORF">H9942_01500</name>
</gene>
<evidence type="ECO:0000313" key="6">
    <source>
        <dbReference type="Proteomes" id="UP000824214"/>
    </source>
</evidence>
<evidence type="ECO:0000313" key="5">
    <source>
        <dbReference type="EMBL" id="HJB36726.1"/>
    </source>
</evidence>
<comment type="caution">
    <text evidence="5">The sequence shown here is derived from an EMBL/GenBank/DDBJ whole genome shotgun (WGS) entry which is preliminary data.</text>
</comment>
<dbReference type="PANTHER" id="PTHR43877:SF2">
    <property type="entry name" value="AMINOALKYLPHOSPHONATE N-ACETYLTRANSFERASE-RELATED"/>
    <property type="match status" value="1"/>
</dbReference>
<dbReference type="EMBL" id="DWXZ01000024">
    <property type="protein sequence ID" value="HJB36726.1"/>
    <property type="molecule type" value="Genomic_DNA"/>
</dbReference>
<keyword evidence="5" id="KW-0687">Ribonucleoprotein</keyword>
<comment type="similarity">
    <text evidence="3">Belongs to the acetyltransferase family. RimI subfamily.</text>
</comment>
<dbReference type="AlphaFoldDB" id="A0A9D2RYF9"/>
<organism evidence="5 6">
    <name type="scientific">Candidatus Acutalibacter ornithocaccae</name>
    <dbReference type="NCBI Taxonomy" id="2838416"/>
    <lineage>
        <taxon>Bacteria</taxon>
        <taxon>Bacillati</taxon>
        <taxon>Bacillota</taxon>
        <taxon>Clostridia</taxon>
        <taxon>Eubacteriales</taxon>
        <taxon>Acutalibacteraceae</taxon>
        <taxon>Acutalibacter</taxon>
    </lineage>
</organism>
<dbReference type="CDD" id="cd04301">
    <property type="entry name" value="NAT_SF"/>
    <property type="match status" value="1"/>
</dbReference>
<proteinExistence type="inferred from homology"/>
<dbReference type="NCBIfam" id="TIGR01575">
    <property type="entry name" value="rimI"/>
    <property type="match status" value="1"/>
</dbReference>
<dbReference type="GO" id="GO:0005840">
    <property type="term" value="C:ribosome"/>
    <property type="evidence" value="ECO:0007669"/>
    <property type="project" value="UniProtKB-KW"/>
</dbReference>
<accession>A0A9D2RYF9</accession>
<keyword evidence="5" id="KW-0689">Ribosomal protein</keyword>
<dbReference type="PROSITE" id="PS51186">
    <property type="entry name" value="GNAT"/>
    <property type="match status" value="1"/>
</dbReference>
<dbReference type="GO" id="GO:0008999">
    <property type="term" value="F:protein-N-terminal-alanine acetyltransferase activity"/>
    <property type="evidence" value="ECO:0007669"/>
    <property type="project" value="UniProtKB-EC"/>
</dbReference>
<dbReference type="InterPro" id="IPR006464">
    <property type="entry name" value="AcTrfase_RimI/Ard1"/>
</dbReference>
<dbReference type="Pfam" id="PF00583">
    <property type="entry name" value="Acetyltransf_1"/>
    <property type="match status" value="1"/>
</dbReference>
<dbReference type="InterPro" id="IPR000182">
    <property type="entry name" value="GNAT_dom"/>
</dbReference>
<comment type="subcellular location">
    <subcellularLocation>
        <location evidence="3">Cytoplasm</location>
    </subcellularLocation>
</comment>
<dbReference type="Proteomes" id="UP000824214">
    <property type="component" value="Unassembled WGS sequence"/>
</dbReference>
<reference evidence="5" key="2">
    <citation type="submission" date="2021-04" db="EMBL/GenBank/DDBJ databases">
        <authorList>
            <person name="Gilroy R."/>
        </authorList>
    </citation>
    <scope>NUCLEOTIDE SEQUENCE</scope>
    <source>
        <strain evidence="5">ChiBcolR8-3208</strain>
    </source>
</reference>
<evidence type="ECO:0000259" key="4">
    <source>
        <dbReference type="PROSITE" id="PS51186"/>
    </source>
</evidence>
<name>A0A9D2RYF9_9FIRM</name>
<keyword evidence="1" id="KW-0808">Transferase</keyword>
<reference evidence="5" key="1">
    <citation type="journal article" date="2021" name="PeerJ">
        <title>Extensive microbial diversity within the chicken gut microbiome revealed by metagenomics and culture.</title>
        <authorList>
            <person name="Gilroy R."/>
            <person name="Ravi A."/>
            <person name="Getino M."/>
            <person name="Pursley I."/>
            <person name="Horton D.L."/>
            <person name="Alikhan N.F."/>
            <person name="Baker D."/>
            <person name="Gharbi K."/>
            <person name="Hall N."/>
            <person name="Watson M."/>
            <person name="Adriaenssens E.M."/>
            <person name="Foster-Nyarko E."/>
            <person name="Jarju S."/>
            <person name="Secka A."/>
            <person name="Antonio M."/>
            <person name="Oren A."/>
            <person name="Chaudhuri R.R."/>
            <person name="La Ragione R."/>
            <person name="Hildebrand F."/>
            <person name="Pallen M.J."/>
        </authorList>
    </citation>
    <scope>NUCLEOTIDE SEQUENCE</scope>
    <source>
        <strain evidence="5">ChiBcolR8-3208</strain>
    </source>
</reference>
<feature type="domain" description="N-acetyltransferase" evidence="4">
    <location>
        <begin position="1"/>
        <end position="145"/>
    </location>
</feature>
<comment type="catalytic activity">
    <reaction evidence="3">
        <text>N-terminal L-alanyl-[ribosomal protein bS18] + acetyl-CoA = N-terminal N(alpha)-acetyl-L-alanyl-[ribosomal protein bS18] + CoA + H(+)</text>
        <dbReference type="Rhea" id="RHEA:43756"/>
        <dbReference type="Rhea" id="RHEA-COMP:10676"/>
        <dbReference type="Rhea" id="RHEA-COMP:10677"/>
        <dbReference type="ChEBI" id="CHEBI:15378"/>
        <dbReference type="ChEBI" id="CHEBI:57287"/>
        <dbReference type="ChEBI" id="CHEBI:57288"/>
        <dbReference type="ChEBI" id="CHEBI:64718"/>
        <dbReference type="ChEBI" id="CHEBI:83683"/>
        <dbReference type="EC" id="2.3.1.266"/>
    </reaction>
</comment>
<keyword evidence="3" id="KW-0963">Cytoplasm</keyword>
<dbReference type="SUPFAM" id="SSF55729">
    <property type="entry name" value="Acyl-CoA N-acyltransferases (Nat)"/>
    <property type="match status" value="1"/>
</dbReference>
<evidence type="ECO:0000256" key="2">
    <source>
        <dbReference type="ARBA" id="ARBA00023315"/>
    </source>
</evidence>